<dbReference type="EMBL" id="JAAGLI010000535">
    <property type="protein sequence ID" value="NEA24902.1"/>
    <property type="molecule type" value="Genomic_DNA"/>
</dbReference>
<sequence length="59" mass="6079">QDARQSVTGPALDFCHVAAQRRHRADTALVATGPDADRWLDVAQAFAGPPGPGRAPSAG</sequence>
<dbReference type="Proteomes" id="UP000475532">
    <property type="component" value="Unassembled WGS sequence"/>
</dbReference>
<comment type="caution">
    <text evidence="1">The sequence shown here is derived from an EMBL/GenBank/DDBJ whole genome shotgun (WGS) entry which is preliminary data.</text>
</comment>
<proteinExistence type="predicted"/>
<feature type="non-terminal residue" evidence="1">
    <location>
        <position position="1"/>
    </location>
</feature>
<accession>A0A6L9QIH7</accession>
<name>A0A6L9QIH7_9ACTN</name>
<protein>
    <submittedName>
        <fullName evidence="1">Wyosine base formation domain-containing protein</fullName>
    </submittedName>
</protein>
<gene>
    <name evidence="1" type="ORF">G3I70_20780</name>
</gene>
<reference evidence="1 2" key="1">
    <citation type="submission" date="2020-01" db="EMBL/GenBank/DDBJ databases">
        <title>Insect and environment-associated Actinomycetes.</title>
        <authorList>
            <person name="Currrie C."/>
            <person name="Chevrette M."/>
            <person name="Carlson C."/>
            <person name="Stubbendieck R."/>
            <person name="Wendt-Pienkowski E."/>
        </authorList>
    </citation>
    <scope>NUCLEOTIDE SEQUENCE [LARGE SCALE GENOMIC DNA]</scope>
    <source>
        <strain evidence="1 2">SID10258</strain>
    </source>
</reference>
<organism evidence="1 2">
    <name type="scientific">Actinomadura bangladeshensis</name>
    <dbReference type="NCBI Taxonomy" id="453573"/>
    <lineage>
        <taxon>Bacteria</taxon>
        <taxon>Bacillati</taxon>
        <taxon>Actinomycetota</taxon>
        <taxon>Actinomycetes</taxon>
        <taxon>Streptosporangiales</taxon>
        <taxon>Thermomonosporaceae</taxon>
        <taxon>Actinomadura</taxon>
    </lineage>
</organism>
<evidence type="ECO:0000313" key="1">
    <source>
        <dbReference type="EMBL" id="NEA24902.1"/>
    </source>
</evidence>
<dbReference type="AlphaFoldDB" id="A0A6L9QIH7"/>
<evidence type="ECO:0000313" key="2">
    <source>
        <dbReference type="Proteomes" id="UP000475532"/>
    </source>
</evidence>